<evidence type="ECO:0000256" key="3">
    <source>
        <dbReference type="ARBA" id="ARBA00006576"/>
    </source>
</evidence>
<organism evidence="16 17">
    <name type="scientific">Consotaella salsifontis</name>
    <dbReference type="NCBI Taxonomy" id="1365950"/>
    <lineage>
        <taxon>Bacteria</taxon>
        <taxon>Pseudomonadati</taxon>
        <taxon>Pseudomonadota</taxon>
        <taxon>Alphaproteobacteria</taxon>
        <taxon>Hyphomicrobiales</taxon>
        <taxon>Aurantimonadaceae</taxon>
        <taxon>Consotaella</taxon>
    </lineage>
</organism>
<keyword evidence="17" id="KW-1185">Reference proteome</keyword>
<comment type="function">
    <text evidence="2 14">This enzyme scavenges exogenous and endogenous cytidine and 2'-deoxycytidine for UMP synthesis.</text>
</comment>
<name>A0A1T4S1L7_9HYPH</name>
<evidence type="ECO:0000256" key="9">
    <source>
        <dbReference type="ARBA" id="ARBA00032005"/>
    </source>
</evidence>
<dbReference type="Gene3D" id="3.40.140.10">
    <property type="entry name" value="Cytidine Deaminase, domain 2"/>
    <property type="match status" value="1"/>
</dbReference>
<comment type="cofactor">
    <cofactor evidence="1 13 14">
        <name>Zn(2+)</name>
        <dbReference type="ChEBI" id="CHEBI:29105"/>
    </cofactor>
</comment>
<dbReference type="PANTHER" id="PTHR11644:SF2">
    <property type="entry name" value="CYTIDINE DEAMINASE"/>
    <property type="match status" value="1"/>
</dbReference>
<dbReference type="Pfam" id="PF00383">
    <property type="entry name" value="dCMP_cyt_deam_1"/>
    <property type="match status" value="1"/>
</dbReference>
<evidence type="ECO:0000256" key="8">
    <source>
        <dbReference type="ARBA" id="ARBA00022833"/>
    </source>
</evidence>
<dbReference type="GO" id="GO:0042802">
    <property type="term" value="F:identical protein binding"/>
    <property type="evidence" value="ECO:0007669"/>
    <property type="project" value="UniProtKB-ARBA"/>
</dbReference>
<feature type="domain" description="CMP/dCMP-type deaminase" evidence="15">
    <location>
        <begin position="1"/>
        <end position="131"/>
    </location>
</feature>
<evidence type="ECO:0000256" key="14">
    <source>
        <dbReference type="RuleBase" id="RU364006"/>
    </source>
</evidence>
<dbReference type="NCBIfam" id="NF004064">
    <property type="entry name" value="PRK05578.1"/>
    <property type="match status" value="1"/>
</dbReference>
<keyword evidence="7 14" id="KW-0378">Hydrolase</keyword>
<dbReference type="GO" id="GO:0005829">
    <property type="term" value="C:cytosol"/>
    <property type="evidence" value="ECO:0007669"/>
    <property type="project" value="TreeGrafter"/>
</dbReference>
<evidence type="ECO:0000256" key="6">
    <source>
        <dbReference type="ARBA" id="ARBA00022723"/>
    </source>
</evidence>
<dbReference type="InterPro" id="IPR050202">
    <property type="entry name" value="Cyt/Deoxycyt_deaminase"/>
</dbReference>
<dbReference type="InterPro" id="IPR016192">
    <property type="entry name" value="APOBEC/CMP_deaminase_Zn-bd"/>
</dbReference>
<evidence type="ECO:0000256" key="1">
    <source>
        <dbReference type="ARBA" id="ARBA00001947"/>
    </source>
</evidence>
<evidence type="ECO:0000313" key="16">
    <source>
        <dbReference type="EMBL" id="SKA22133.1"/>
    </source>
</evidence>
<evidence type="ECO:0000256" key="10">
    <source>
        <dbReference type="ARBA" id="ARBA00049252"/>
    </source>
</evidence>
<dbReference type="InterPro" id="IPR002125">
    <property type="entry name" value="CMP_dCMP_dom"/>
</dbReference>
<evidence type="ECO:0000256" key="11">
    <source>
        <dbReference type="ARBA" id="ARBA00049558"/>
    </source>
</evidence>
<protein>
    <recommendedName>
        <fullName evidence="5 14">Cytidine deaminase</fullName>
        <ecNumber evidence="4 14">3.5.4.5</ecNumber>
    </recommendedName>
    <alternativeName>
        <fullName evidence="9 14">Cytidine aminohydrolase</fullName>
    </alternativeName>
</protein>
<dbReference type="RefSeq" id="WP_078708889.1">
    <property type="nucleotide sequence ID" value="NZ_FUXL01000008.1"/>
</dbReference>
<dbReference type="OrthoDB" id="9795347at2"/>
<evidence type="ECO:0000256" key="5">
    <source>
        <dbReference type="ARBA" id="ARBA00018266"/>
    </source>
</evidence>
<feature type="active site" description="Proton donor" evidence="12">
    <location>
        <position position="54"/>
    </location>
</feature>
<dbReference type="InterPro" id="IPR016193">
    <property type="entry name" value="Cytidine_deaminase-like"/>
</dbReference>
<dbReference type="PANTHER" id="PTHR11644">
    <property type="entry name" value="CYTIDINE DEAMINASE"/>
    <property type="match status" value="1"/>
</dbReference>
<sequence length="131" mass="14190">MADDLFVRAKSAMRKCHAPYSRFPVGAALRTRDGRIYAGCNIEVVSFPEGWCAETTAISHMVMDGGGEIAEIAVVAERLVACPPCGGCRQRIAEFGSPETRVHLCDAETGVVETVLLEDIFPRGFKAEELS</sequence>
<evidence type="ECO:0000259" key="15">
    <source>
        <dbReference type="PROSITE" id="PS51747"/>
    </source>
</evidence>
<dbReference type="EMBL" id="FUXL01000008">
    <property type="protein sequence ID" value="SKA22133.1"/>
    <property type="molecule type" value="Genomic_DNA"/>
</dbReference>
<comment type="catalytic activity">
    <reaction evidence="11 14">
        <text>cytidine + H2O + H(+) = uridine + NH4(+)</text>
        <dbReference type="Rhea" id="RHEA:16069"/>
        <dbReference type="ChEBI" id="CHEBI:15377"/>
        <dbReference type="ChEBI" id="CHEBI:15378"/>
        <dbReference type="ChEBI" id="CHEBI:16704"/>
        <dbReference type="ChEBI" id="CHEBI:17562"/>
        <dbReference type="ChEBI" id="CHEBI:28938"/>
        <dbReference type="EC" id="3.5.4.5"/>
    </reaction>
</comment>
<dbReference type="PROSITE" id="PS00903">
    <property type="entry name" value="CYT_DCMP_DEAMINASES_1"/>
    <property type="match status" value="1"/>
</dbReference>
<comment type="similarity">
    <text evidence="3 14">Belongs to the cytidine and deoxycytidylate deaminase family.</text>
</comment>
<feature type="binding site" evidence="13">
    <location>
        <position position="88"/>
    </location>
    <ligand>
        <name>Zn(2+)</name>
        <dbReference type="ChEBI" id="CHEBI:29105"/>
        <note>catalytic</note>
    </ligand>
</feature>
<dbReference type="CDD" id="cd01283">
    <property type="entry name" value="cytidine_deaminase"/>
    <property type="match status" value="1"/>
</dbReference>
<dbReference type="InterPro" id="IPR006262">
    <property type="entry name" value="Cyt_deam_tetra"/>
</dbReference>
<evidence type="ECO:0000256" key="7">
    <source>
        <dbReference type="ARBA" id="ARBA00022801"/>
    </source>
</evidence>
<comment type="catalytic activity">
    <reaction evidence="10 14">
        <text>2'-deoxycytidine + H2O + H(+) = 2'-deoxyuridine + NH4(+)</text>
        <dbReference type="Rhea" id="RHEA:13433"/>
        <dbReference type="ChEBI" id="CHEBI:15377"/>
        <dbReference type="ChEBI" id="CHEBI:15378"/>
        <dbReference type="ChEBI" id="CHEBI:15698"/>
        <dbReference type="ChEBI" id="CHEBI:16450"/>
        <dbReference type="ChEBI" id="CHEBI:28938"/>
        <dbReference type="EC" id="3.5.4.5"/>
    </reaction>
</comment>
<accession>A0A1T4S1L7</accession>
<dbReference type="STRING" id="1365950.SAMN05428963_108173"/>
<dbReference type="SUPFAM" id="SSF53927">
    <property type="entry name" value="Cytidine deaminase-like"/>
    <property type="match status" value="1"/>
</dbReference>
<evidence type="ECO:0000313" key="17">
    <source>
        <dbReference type="Proteomes" id="UP000190135"/>
    </source>
</evidence>
<keyword evidence="6 13" id="KW-0479">Metal-binding</keyword>
<dbReference type="PROSITE" id="PS51747">
    <property type="entry name" value="CYT_DCMP_DEAMINASES_2"/>
    <property type="match status" value="1"/>
</dbReference>
<evidence type="ECO:0000256" key="12">
    <source>
        <dbReference type="PIRSR" id="PIRSR606262-1"/>
    </source>
</evidence>
<feature type="binding site" evidence="13">
    <location>
        <position position="85"/>
    </location>
    <ligand>
        <name>Zn(2+)</name>
        <dbReference type="ChEBI" id="CHEBI:29105"/>
        <note>catalytic</note>
    </ligand>
</feature>
<feature type="binding site" evidence="13">
    <location>
        <position position="52"/>
    </location>
    <ligand>
        <name>Zn(2+)</name>
        <dbReference type="ChEBI" id="CHEBI:29105"/>
        <note>catalytic</note>
    </ligand>
</feature>
<gene>
    <name evidence="16" type="ORF">SAMN05428963_108173</name>
</gene>
<evidence type="ECO:0000256" key="4">
    <source>
        <dbReference type="ARBA" id="ARBA00012783"/>
    </source>
</evidence>
<evidence type="ECO:0000256" key="13">
    <source>
        <dbReference type="PIRSR" id="PIRSR606262-3"/>
    </source>
</evidence>
<dbReference type="GO" id="GO:0055086">
    <property type="term" value="P:nucleobase-containing small molecule metabolic process"/>
    <property type="evidence" value="ECO:0007669"/>
    <property type="project" value="UniProtKB-ARBA"/>
</dbReference>
<reference evidence="16 17" key="1">
    <citation type="submission" date="2017-02" db="EMBL/GenBank/DDBJ databases">
        <authorList>
            <person name="Peterson S.W."/>
        </authorList>
    </citation>
    <scope>NUCLEOTIDE SEQUENCE [LARGE SCALE GENOMIC DNA]</scope>
    <source>
        <strain evidence="16 17">USBA 369</strain>
    </source>
</reference>
<dbReference type="AlphaFoldDB" id="A0A1T4S1L7"/>
<dbReference type="GO" id="GO:0008270">
    <property type="term" value="F:zinc ion binding"/>
    <property type="evidence" value="ECO:0007669"/>
    <property type="project" value="UniProtKB-UniRule"/>
</dbReference>
<dbReference type="Proteomes" id="UP000190135">
    <property type="component" value="Unassembled WGS sequence"/>
</dbReference>
<evidence type="ECO:0000256" key="2">
    <source>
        <dbReference type="ARBA" id="ARBA00003949"/>
    </source>
</evidence>
<dbReference type="EC" id="3.5.4.5" evidence="4 14"/>
<dbReference type="GO" id="GO:0004126">
    <property type="term" value="F:cytidine deaminase activity"/>
    <property type="evidence" value="ECO:0007669"/>
    <property type="project" value="UniProtKB-UniRule"/>
</dbReference>
<dbReference type="GO" id="GO:0072527">
    <property type="term" value="P:pyrimidine-containing compound metabolic process"/>
    <property type="evidence" value="ECO:0007669"/>
    <property type="project" value="UniProtKB-ARBA"/>
</dbReference>
<dbReference type="NCBIfam" id="TIGR01354">
    <property type="entry name" value="cyt_deam_tetra"/>
    <property type="match status" value="1"/>
</dbReference>
<proteinExistence type="inferred from homology"/>
<keyword evidence="8 13" id="KW-0862">Zinc</keyword>